<evidence type="ECO:0000313" key="5">
    <source>
        <dbReference type="EMBL" id="NJC26393.1"/>
    </source>
</evidence>
<dbReference type="PANTHER" id="PTHR33231:SF1">
    <property type="entry name" value="30S RIBOSOMAL PROTEIN"/>
    <property type="match status" value="1"/>
</dbReference>
<evidence type="ECO:0000256" key="2">
    <source>
        <dbReference type="ARBA" id="ARBA00038695"/>
    </source>
</evidence>
<sequence length="128" mass="14482">MQITIQQSSDLLDSTIEVIHEKLNKLETYYDRIERADVYIKEDDGTAANGYKVEVRLAIPGNDLFAENSNQSIKKGIADVAEALRRQIKKHKEKEQDHQAVNPNTQQAAVMPVDDETDEDIAVSEEQL</sequence>
<dbReference type="InterPro" id="IPR003489">
    <property type="entry name" value="RHF/RaiA"/>
</dbReference>
<evidence type="ECO:0000313" key="6">
    <source>
        <dbReference type="Proteomes" id="UP000770785"/>
    </source>
</evidence>
<evidence type="ECO:0000256" key="1">
    <source>
        <dbReference type="ARBA" id="ARBA00022845"/>
    </source>
</evidence>
<keyword evidence="6" id="KW-1185">Reference proteome</keyword>
<comment type="caution">
    <text evidence="5">The sequence shown here is derived from an EMBL/GenBank/DDBJ whole genome shotgun (WGS) entry which is preliminary data.</text>
</comment>
<dbReference type="SUPFAM" id="SSF69754">
    <property type="entry name" value="Ribosome binding protein Y (YfiA homologue)"/>
    <property type="match status" value="1"/>
</dbReference>
<dbReference type="RefSeq" id="WP_168037138.1">
    <property type="nucleotide sequence ID" value="NZ_JAATJH010000002.1"/>
</dbReference>
<organism evidence="5 6">
    <name type="scientific">Neolewinella antarctica</name>
    <dbReference type="NCBI Taxonomy" id="442734"/>
    <lineage>
        <taxon>Bacteria</taxon>
        <taxon>Pseudomonadati</taxon>
        <taxon>Bacteroidota</taxon>
        <taxon>Saprospiria</taxon>
        <taxon>Saprospirales</taxon>
        <taxon>Lewinellaceae</taxon>
        <taxon>Neolewinella</taxon>
    </lineage>
</organism>
<dbReference type="Proteomes" id="UP000770785">
    <property type="component" value="Unassembled WGS sequence"/>
</dbReference>
<dbReference type="NCBIfam" id="TIGR00741">
    <property type="entry name" value="yfiA"/>
    <property type="match status" value="1"/>
</dbReference>
<reference evidence="5 6" key="1">
    <citation type="submission" date="2020-03" db="EMBL/GenBank/DDBJ databases">
        <title>Genomic Encyclopedia of Type Strains, Phase IV (KMG-IV): sequencing the most valuable type-strain genomes for metagenomic binning, comparative biology and taxonomic classification.</title>
        <authorList>
            <person name="Goeker M."/>
        </authorList>
    </citation>
    <scope>NUCLEOTIDE SEQUENCE [LARGE SCALE GENOMIC DNA]</scope>
    <source>
        <strain evidence="5 6">DSM 105096</strain>
    </source>
</reference>
<protein>
    <recommendedName>
        <fullName evidence="3">Ribosome hibernation promoting factor</fullName>
    </recommendedName>
</protein>
<dbReference type="InterPro" id="IPR050574">
    <property type="entry name" value="HPF/YfiA_ribosome-assoc"/>
</dbReference>
<proteinExistence type="predicted"/>
<evidence type="ECO:0000256" key="3">
    <source>
        <dbReference type="ARBA" id="ARBA00041148"/>
    </source>
</evidence>
<dbReference type="Pfam" id="PF02482">
    <property type="entry name" value="Ribosomal_S30AE"/>
    <property type="match status" value="1"/>
</dbReference>
<gene>
    <name evidence="5" type="ORF">GGR27_001892</name>
</gene>
<dbReference type="InterPro" id="IPR036567">
    <property type="entry name" value="RHF-like"/>
</dbReference>
<comment type="subunit">
    <text evidence="2">Associates exclusively with 100S ribosomes, which are dimers of 70S ribosomes.</text>
</comment>
<dbReference type="EMBL" id="JAATJH010000002">
    <property type="protein sequence ID" value="NJC26393.1"/>
    <property type="molecule type" value="Genomic_DNA"/>
</dbReference>
<name>A0ABX0XAV0_9BACT</name>
<dbReference type="PANTHER" id="PTHR33231">
    <property type="entry name" value="30S RIBOSOMAL PROTEIN"/>
    <property type="match status" value="1"/>
</dbReference>
<keyword evidence="1" id="KW-0810">Translation regulation</keyword>
<feature type="compositionally biased region" description="Polar residues" evidence="4">
    <location>
        <begin position="99"/>
        <end position="108"/>
    </location>
</feature>
<dbReference type="Gene3D" id="3.30.160.100">
    <property type="entry name" value="Ribosome hibernation promotion factor-like"/>
    <property type="match status" value="1"/>
</dbReference>
<dbReference type="CDD" id="cd00552">
    <property type="entry name" value="RaiA"/>
    <property type="match status" value="1"/>
</dbReference>
<feature type="region of interest" description="Disordered" evidence="4">
    <location>
        <begin position="89"/>
        <end position="128"/>
    </location>
</feature>
<feature type="compositionally biased region" description="Acidic residues" evidence="4">
    <location>
        <begin position="113"/>
        <end position="128"/>
    </location>
</feature>
<evidence type="ECO:0000256" key="4">
    <source>
        <dbReference type="SAM" id="MobiDB-lite"/>
    </source>
</evidence>
<accession>A0ABX0XAV0</accession>